<protein>
    <recommendedName>
        <fullName evidence="3">Transposase</fullName>
    </recommendedName>
</protein>
<dbReference type="OrthoDB" id="9971063at2759"/>
<name>A0A821Y0I0_9NEOP</name>
<evidence type="ECO:0008006" key="3">
    <source>
        <dbReference type="Google" id="ProtNLM"/>
    </source>
</evidence>
<gene>
    <name evidence="1" type="ORF">PMACD_LOCUS15776</name>
</gene>
<reference evidence="1" key="1">
    <citation type="submission" date="2021-02" db="EMBL/GenBank/DDBJ databases">
        <authorList>
            <person name="Steward A R."/>
        </authorList>
    </citation>
    <scope>NUCLEOTIDE SEQUENCE</scope>
</reference>
<dbReference type="InterPro" id="IPR036397">
    <property type="entry name" value="RNaseH_sf"/>
</dbReference>
<dbReference type="Proteomes" id="UP000663880">
    <property type="component" value="Unassembled WGS sequence"/>
</dbReference>
<organism evidence="1 2">
    <name type="scientific">Pieris macdunnoughi</name>
    <dbReference type="NCBI Taxonomy" id="345717"/>
    <lineage>
        <taxon>Eukaryota</taxon>
        <taxon>Metazoa</taxon>
        <taxon>Ecdysozoa</taxon>
        <taxon>Arthropoda</taxon>
        <taxon>Hexapoda</taxon>
        <taxon>Insecta</taxon>
        <taxon>Pterygota</taxon>
        <taxon>Neoptera</taxon>
        <taxon>Endopterygota</taxon>
        <taxon>Lepidoptera</taxon>
        <taxon>Glossata</taxon>
        <taxon>Ditrysia</taxon>
        <taxon>Papilionoidea</taxon>
        <taxon>Pieridae</taxon>
        <taxon>Pierinae</taxon>
        <taxon>Pieris</taxon>
    </lineage>
</organism>
<dbReference type="EMBL" id="CAJOBZ010000074">
    <property type="protein sequence ID" value="CAF4951955.1"/>
    <property type="molecule type" value="Genomic_DNA"/>
</dbReference>
<dbReference type="AlphaFoldDB" id="A0A821Y0I0"/>
<dbReference type="PANTHER" id="PTHR47326:SF1">
    <property type="entry name" value="HTH PSQ-TYPE DOMAIN-CONTAINING PROTEIN"/>
    <property type="match status" value="1"/>
</dbReference>
<evidence type="ECO:0000313" key="2">
    <source>
        <dbReference type="Proteomes" id="UP000663880"/>
    </source>
</evidence>
<sequence length="138" mass="16750">MEKYTNEQRLQILKIYYRNSDYVNGDRYRAMIIDYFWPELEYMDLDSMWFQQDGATNHTVHVTIDLMKNKFDERVISRNGPVDWPPRSCDLAPLDFFLWGYVNWKEQPFRPKCLAESRKIDRCTRARGGHMREVEFHS</sequence>
<keyword evidence="2" id="KW-1185">Reference proteome</keyword>
<dbReference type="PANTHER" id="PTHR47326">
    <property type="entry name" value="TRANSPOSABLE ELEMENT TC3 TRANSPOSASE-LIKE PROTEIN"/>
    <property type="match status" value="1"/>
</dbReference>
<comment type="caution">
    <text evidence="1">The sequence shown here is derived from an EMBL/GenBank/DDBJ whole genome shotgun (WGS) entry which is preliminary data.</text>
</comment>
<accession>A0A821Y0I0</accession>
<dbReference type="Gene3D" id="3.30.420.10">
    <property type="entry name" value="Ribonuclease H-like superfamily/Ribonuclease H"/>
    <property type="match status" value="1"/>
</dbReference>
<dbReference type="GO" id="GO:0003676">
    <property type="term" value="F:nucleic acid binding"/>
    <property type="evidence" value="ECO:0007669"/>
    <property type="project" value="InterPro"/>
</dbReference>
<proteinExistence type="predicted"/>
<evidence type="ECO:0000313" key="1">
    <source>
        <dbReference type="EMBL" id="CAF4951955.1"/>
    </source>
</evidence>